<feature type="transmembrane region" description="Helical" evidence="1">
    <location>
        <begin position="6"/>
        <end position="28"/>
    </location>
</feature>
<comment type="caution">
    <text evidence="2">The sequence shown here is derived from an EMBL/GenBank/DDBJ whole genome shotgun (WGS) entry which is preliminary data.</text>
</comment>
<dbReference type="AlphaFoldDB" id="A0A840C272"/>
<name>A0A840C272_9HYPH</name>
<protein>
    <submittedName>
        <fullName evidence="2">Uncharacterized protein</fullName>
    </submittedName>
</protein>
<keyword evidence="1" id="KW-1133">Transmembrane helix</keyword>
<reference evidence="2 3" key="1">
    <citation type="submission" date="2020-08" db="EMBL/GenBank/DDBJ databases">
        <title>Genomic Encyclopedia of Type Strains, Phase IV (KMG-IV): sequencing the most valuable type-strain genomes for metagenomic binning, comparative biology and taxonomic classification.</title>
        <authorList>
            <person name="Goeker M."/>
        </authorList>
    </citation>
    <scope>NUCLEOTIDE SEQUENCE [LARGE SCALE GENOMIC DNA]</scope>
    <source>
        <strain evidence="2 3">DSM 103737</strain>
    </source>
</reference>
<dbReference type="Proteomes" id="UP000577362">
    <property type="component" value="Unassembled WGS sequence"/>
</dbReference>
<evidence type="ECO:0000313" key="2">
    <source>
        <dbReference type="EMBL" id="MBB4017599.1"/>
    </source>
</evidence>
<proteinExistence type="predicted"/>
<gene>
    <name evidence="2" type="ORF">GGR16_002633</name>
</gene>
<evidence type="ECO:0000313" key="3">
    <source>
        <dbReference type="Proteomes" id="UP000577362"/>
    </source>
</evidence>
<evidence type="ECO:0000256" key="1">
    <source>
        <dbReference type="SAM" id="Phobius"/>
    </source>
</evidence>
<dbReference type="EMBL" id="JACIEN010000003">
    <property type="protein sequence ID" value="MBB4017599.1"/>
    <property type="molecule type" value="Genomic_DNA"/>
</dbReference>
<organism evidence="2 3">
    <name type="scientific">Chelatococcus caeni</name>
    <dbReference type="NCBI Taxonomy" id="1348468"/>
    <lineage>
        <taxon>Bacteria</taxon>
        <taxon>Pseudomonadati</taxon>
        <taxon>Pseudomonadota</taxon>
        <taxon>Alphaproteobacteria</taxon>
        <taxon>Hyphomicrobiales</taxon>
        <taxon>Chelatococcaceae</taxon>
        <taxon>Chelatococcus</taxon>
    </lineage>
</organism>
<keyword evidence="1" id="KW-0812">Transmembrane</keyword>
<keyword evidence="1" id="KW-0472">Membrane</keyword>
<sequence length="35" mass="3877">MNEYQFGALIAASPMLALSVVLAIGFFAQWMGWLE</sequence>
<keyword evidence="3" id="KW-1185">Reference proteome</keyword>
<accession>A0A840C272</accession>